<sequence length="511" mass="52958">MSAALAPYNVSLAATSPLFSYTPSRDGDVTSTWNASYTGTDVWPSLDNTTRPAGVGYRRTQYGSAKISLSFEGSGLYLCFTASGATFVVTMDGSVVSQDSSQFGAAQGDVGACAGLGAATMFASPGLDAGPHSMLLTVSAASDNEFRFFGGMLTLGVNTKGHDVKDSDVIDDQDLGWNLSGGRVATGGSWDTNAGATLFDNTGTFQCNYGKGSTASYKFSGAGGLVLYGNVWKDAHSFSVSLDDTTVNMDATSSWEDGRTVLFAQGGLDPAAVHTLTVFDYSSADDGCTNGQGGTFRFCCVGIDSLLLLEPGTNTLIIPSPSSPSGVNTGTPDPQTDTQHSSSSKSVAGPVAGGVIGGLALAAILILALLLYRRKKGREAEIASVPVDSAQFIAHPWDADADYVMRYTTGQGSSTAAVLSSSDAYASPGARPVVREKQPLVRGAPIAGNLAATSSADTRSRTDSTTTSGVGQPMAPVDLERVLAFVAERMDQQRPAAETQQSEERPPQYRG</sequence>
<dbReference type="OrthoDB" id="2576334at2759"/>
<dbReference type="OMA" id="DWNANAP"/>
<evidence type="ECO:0000256" key="1">
    <source>
        <dbReference type="SAM" id="MobiDB-lite"/>
    </source>
</evidence>
<feature type="compositionally biased region" description="Basic and acidic residues" evidence="1">
    <location>
        <begin position="502"/>
        <end position="511"/>
    </location>
</feature>
<dbReference type="InParanoid" id="J0LIW7"/>
<keyword evidence="4" id="KW-1185">Reference proteome</keyword>
<dbReference type="EMBL" id="JH687812">
    <property type="protein sequence ID" value="EJD39571.1"/>
    <property type="molecule type" value="Genomic_DNA"/>
</dbReference>
<feature type="transmembrane region" description="Helical" evidence="2">
    <location>
        <begin position="351"/>
        <end position="372"/>
    </location>
</feature>
<dbReference type="AlphaFoldDB" id="J0LIW7"/>
<keyword evidence="2" id="KW-0812">Transmembrane</keyword>
<feature type="compositionally biased region" description="Low complexity" evidence="1">
    <location>
        <begin position="451"/>
        <end position="468"/>
    </location>
</feature>
<evidence type="ECO:0000313" key="4">
    <source>
        <dbReference type="Proteomes" id="UP000006514"/>
    </source>
</evidence>
<reference evidence="4" key="1">
    <citation type="journal article" date="2012" name="Science">
        <title>The Paleozoic origin of enzymatic lignin decomposition reconstructed from 31 fungal genomes.</title>
        <authorList>
            <person name="Floudas D."/>
            <person name="Binder M."/>
            <person name="Riley R."/>
            <person name="Barry K."/>
            <person name="Blanchette R.A."/>
            <person name="Henrissat B."/>
            <person name="Martinez A.T."/>
            <person name="Otillar R."/>
            <person name="Spatafora J.W."/>
            <person name="Yadav J.S."/>
            <person name="Aerts A."/>
            <person name="Benoit I."/>
            <person name="Boyd A."/>
            <person name="Carlson A."/>
            <person name="Copeland A."/>
            <person name="Coutinho P.M."/>
            <person name="de Vries R.P."/>
            <person name="Ferreira P."/>
            <person name="Findley K."/>
            <person name="Foster B."/>
            <person name="Gaskell J."/>
            <person name="Glotzer D."/>
            <person name="Gorecki P."/>
            <person name="Heitman J."/>
            <person name="Hesse C."/>
            <person name="Hori C."/>
            <person name="Igarashi K."/>
            <person name="Jurgens J.A."/>
            <person name="Kallen N."/>
            <person name="Kersten P."/>
            <person name="Kohler A."/>
            <person name="Kuees U."/>
            <person name="Kumar T.K.A."/>
            <person name="Kuo A."/>
            <person name="LaButti K."/>
            <person name="Larrondo L.F."/>
            <person name="Lindquist E."/>
            <person name="Ling A."/>
            <person name="Lombard V."/>
            <person name="Lucas S."/>
            <person name="Lundell T."/>
            <person name="Martin R."/>
            <person name="McLaughlin D.J."/>
            <person name="Morgenstern I."/>
            <person name="Morin E."/>
            <person name="Murat C."/>
            <person name="Nagy L.G."/>
            <person name="Nolan M."/>
            <person name="Ohm R.A."/>
            <person name="Patyshakuliyeva A."/>
            <person name="Rokas A."/>
            <person name="Ruiz-Duenas F.J."/>
            <person name="Sabat G."/>
            <person name="Salamov A."/>
            <person name="Samejima M."/>
            <person name="Schmutz J."/>
            <person name="Slot J.C."/>
            <person name="St John F."/>
            <person name="Stenlid J."/>
            <person name="Sun H."/>
            <person name="Sun S."/>
            <person name="Syed K."/>
            <person name="Tsang A."/>
            <person name="Wiebenga A."/>
            <person name="Young D."/>
            <person name="Pisabarro A."/>
            <person name="Eastwood D.C."/>
            <person name="Martin F."/>
            <person name="Cullen D."/>
            <person name="Grigoriev I.V."/>
            <person name="Hibbett D.S."/>
        </authorList>
    </citation>
    <scope>NUCLEOTIDE SEQUENCE [LARGE SCALE GENOMIC DNA]</scope>
    <source>
        <strain evidence="4">TFB10046</strain>
    </source>
</reference>
<organism evidence="3 4">
    <name type="scientific">Auricularia subglabra (strain TFB-10046 / SS5)</name>
    <name type="common">White-rot fungus</name>
    <name type="synonym">Auricularia delicata (strain TFB10046)</name>
    <dbReference type="NCBI Taxonomy" id="717982"/>
    <lineage>
        <taxon>Eukaryota</taxon>
        <taxon>Fungi</taxon>
        <taxon>Dikarya</taxon>
        <taxon>Basidiomycota</taxon>
        <taxon>Agaricomycotina</taxon>
        <taxon>Agaricomycetes</taxon>
        <taxon>Auriculariales</taxon>
        <taxon>Auriculariaceae</taxon>
        <taxon>Auricularia</taxon>
    </lineage>
</organism>
<dbReference type="Proteomes" id="UP000006514">
    <property type="component" value="Unassembled WGS sequence"/>
</dbReference>
<accession>J0LIW7</accession>
<feature type="region of interest" description="Disordered" evidence="1">
    <location>
        <begin position="318"/>
        <end position="347"/>
    </location>
</feature>
<dbReference type="KEGG" id="adl:AURDEDRAFT_116105"/>
<keyword evidence="2" id="KW-0472">Membrane</keyword>
<feature type="region of interest" description="Disordered" evidence="1">
    <location>
        <begin position="445"/>
        <end position="511"/>
    </location>
</feature>
<keyword evidence="2" id="KW-1133">Transmembrane helix</keyword>
<protein>
    <submittedName>
        <fullName evidence="3">Uncharacterized protein</fullName>
    </submittedName>
</protein>
<evidence type="ECO:0000256" key="2">
    <source>
        <dbReference type="SAM" id="Phobius"/>
    </source>
</evidence>
<dbReference type="Gene3D" id="2.60.120.260">
    <property type="entry name" value="Galactose-binding domain-like"/>
    <property type="match status" value="1"/>
</dbReference>
<feature type="compositionally biased region" description="Polar residues" evidence="1">
    <location>
        <begin position="323"/>
        <end position="346"/>
    </location>
</feature>
<gene>
    <name evidence="3" type="ORF">AURDEDRAFT_116105</name>
</gene>
<name>J0LIW7_AURST</name>
<evidence type="ECO:0000313" key="3">
    <source>
        <dbReference type="EMBL" id="EJD39571.1"/>
    </source>
</evidence>
<proteinExistence type="predicted"/>